<keyword evidence="3" id="KW-1185">Reference proteome</keyword>
<dbReference type="PRINTS" id="PR00420">
    <property type="entry name" value="RNGMNOXGNASE"/>
</dbReference>
<dbReference type="EMBL" id="AP012319">
    <property type="protein sequence ID" value="BAL87664.1"/>
    <property type="molecule type" value="Genomic_DNA"/>
</dbReference>
<protein>
    <submittedName>
        <fullName evidence="2">Putative FAD-dependent oxidoreductase</fullName>
    </submittedName>
</protein>
<dbReference type="PATRIC" id="fig|512565.3.peg.2442"/>
<evidence type="ECO:0000313" key="3">
    <source>
        <dbReference type="Proteomes" id="UP000007882"/>
    </source>
</evidence>
<sequence>MPNHTALISGAGVAGPTVAFWLARHGWSVTLVERAAAARSSGSPVDIRGPAVPVAGRMGVMPRLRAAATHAAAMRVIDRAGRRIARIPMPASRGHEVEIGRSDLAAILLDVAGDDIEVIFGDSIATLHEDATGVDVTFEHAAPRRFDVVIGADGLHSTVRRLAFGPESAWVEDLGLRVATMPLGGPAEVHDEVLLFNTPGRLVSIHPARGEAIAAFIFRQTPAADRSPREAVMEAYAEVGWRVPELLDRLSRDGDLWFDAVSRVSLPSWSSDRVVLLGDAASCVSLFGDGSTLAMTGADTLATALAETPEDPKTAFRRYESRHRTLVDPKQRNVRRASALLVPATRPGLAARNAAARCMSRAFTR</sequence>
<name>I0H3S7_ACTM4</name>
<evidence type="ECO:0000259" key="1">
    <source>
        <dbReference type="Pfam" id="PF01494"/>
    </source>
</evidence>
<dbReference type="InterPro" id="IPR036188">
    <property type="entry name" value="FAD/NAD-bd_sf"/>
</dbReference>
<dbReference type="OrthoDB" id="3356051at2"/>
<gene>
    <name evidence="2" type="ordered locus">AMIS_24440</name>
</gene>
<reference evidence="2 3" key="1">
    <citation type="submission" date="2012-02" db="EMBL/GenBank/DDBJ databases">
        <title>Complete genome sequence of Actinoplanes missouriensis 431 (= NBRC 102363).</title>
        <authorList>
            <person name="Ohnishi Y."/>
            <person name="Ishikawa J."/>
            <person name="Sekine M."/>
            <person name="Hosoyama A."/>
            <person name="Harada T."/>
            <person name="Narita H."/>
            <person name="Hata T."/>
            <person name="Konno Y."/>
            <person name="Tutikane K."/>
            <person name="Fujita N."/>
            <person name="Horinouchi S."/>
            <person name="Hayakawa M."/>
        </authorList>
    </citation>
    <scope>NUCLEOTIDE SEQUENCE [LARGE SCALE GENOMIC DNA]</scope>
    <source>
        <strain evidence="3">ATCC 14538 / DSM 43046 / CBS 188.64 / JCM 3121 / NBRC 102363 / NCIMB 12654 / NRRL B-3342 / UNCC 431</strain>
    </source>
</reference>
<evidence type="ECO:0000313" key="2">
    <source>
        <dbReference type="EMBL" id="BAL87664.1"/>
    </source>
</evidence>
<dbReference type="Proteomes" id="UP000007882">
    <property type="component" value="Chromosome"/>
</dbReference>
<dbReference type="RefSeq" id="WP_014442559.1">
    <property type="nucleotide sequence ID" value="NC_017093.1"/>
</dbReference>
<accession>I0H3S7</accession>
<dbReference type="KEGG" id="ams:AMIS_24440"/>
<dbReference type="STRING" id="512565.AMIS_24440"/>
<dbReference type="Pfam" id="PF01494">
    <property type="entry name" value="FAD_binding_3"/>
    <property type="match status" value="1"/>
</dbReference>
<dbReference type="AlphaFoldDB" id="I0H3S7"/>
<proteinExistence type="predicted"/>
<dbReference type="InterPro" id="IPR002938">
    <property type="entry name" value="FAD-bd"/>
</dbReference>
<dbReference type="InterPro" id="IPR051704">
    <property type="entry name" value="FAD_aromatic-hydroxylase"/>
</dbReference>
<dbReference type="eggNOG" id="COG0654">
    <property type="taxonomic scope" value="Bacteria"/>
</dbReference>
<dbReference type="Gene3D" id="3.30.9.10">
    <property type="entry name" value="D-Amino Acid Oxidase, subunit A, domain 2"/>
    <property type="match status" value="1"/>
</dbReference>
<feature type="domain" description="FAD-binding" evidence="1">
    <location>
        <begin position="6"/>
        <end position="308"/>
    </location>
</feature>
<dbReference type="PANTHER" id="PTHR46865">
    <property type="entry name" value="OXIDOREDUCTASE-RELATED"/>
    <property type="match status" value="1"/>
</dbReference>
<dbReference type="SUPFAM" id="SSF51905">
    <property type="entry name" value="FAD/NAD(P)-binding domain"/>
    <property type="match status" value="1"/>
</dbReference>
<dbReference type="GO" id="GO:0071949">
    <property type="term" value="F:FAD binding"/>
    <property type="evidence" value="ECO:0007669"/>
    <property type="project" value="InterPro"/>
</dbReference>
<dbReference type="Gene3D" id="3.50.50.60">
    <property type="entry name" value="FAD/NAD(P)-binding domain"/>
    <property type="match status" value="1"/>
</dbReference>
<dbReference type="HOGENOM" id="CLU_009665_1_0_11"/>
<organism evidence="2 3">
    <name type="scientific">Actinoplanes missouriensis (strain ATCC 14538 / DSM 43046 / CBS 188.64 / JCM 3121 / NBRC 102363 / NCIMB 12654 / NRRL B-3342 / UNCC 431)</name>
    <dbReference type="NCBI Taxonomy" id="512565"/>
    <lineage>
        <taxon>Bacteria</taxon>
        <taxon>Bacillati</taxon>
        <taxon>Actinomycetota</taxon>
        <taxon>Actinomycetes</taxon>
        <taxon>Micromonosporales</taxon>
        <taxon>Micromonosporaceae</taxon>
        <taxon>Actinoplanes</taxon>
    </lineage>
</organism>
<dbReference type="PANTHER" id="PTHR46865:SF2">
    <property type="entry name" value="MONOOXYGENASE"/>
    <property type="match status" value="1"/>
</dbReference>